<dbReference type="Pfam" id="PF03458">
    <property type="entry name" value="Gly_transporter"/>
    <property type="match status" value="2"/>
</dbReference>
<feature type="domain" description="Glycine transporter" evidence="8">
    <location>
        <begin position="4"/>
        <end position="75"/>
    </location>
</feature>
<accession>A0A8A4TKH5</accession>
<gene>
    <name evidence="9" type="ORF">J3U87_27670</name>
</gene>
<evidence type="ECO:0000256" key="2">
    <source>
        <dbReference type="ARBA" id="ARBA00008193"/>
    </source>
</evidence>
<evidence type="ECO:0000259" key="8">
    <source>
        <dbReference type="Pfam" id="PF03458"/>
    </source>
</evidence>
<reference evidence="9" key="1">
    <citation type="submission" date="2021-03" db="EMBL/GenBank/DDBJ databases">
        <title>Acanthopleuribacteraceae sp. M133.</title>
        <authorList>
            <person name="Wang G."/>
        </authorList>
    </citation>
    <scope>NUCLEOTIDE SEQUENCE</scope>
    <source>
        <strain evidence="9">M133</strain>
    </source>
</reference>
<keyword evidence="10" id="KW-1185">Reference proteome</keyword>
<dbReference type="PANTHER" id="PTHR30506:SF3">
    <property type="entry name" value="UPF0126 INNER MEMBRANE PROTEIN YADS-RELATED"/>
    <property type="match status" value="1"/>
</dbReference>
<dbReference type="AlphaFoldDB" id="A0A8A4TKH5"/>
<evidence type="ECO:0000256" key="6">
    <source>
        <dbReference type="ARBA" id="ARBA00023136"/>
    </source>
</evidence>
<keyword evidence="3" id="KW-1003">Cell membrane</keyword>
<dbReference type="KEGG" id="scor:J3U87_27670"/>
<name>A0A8A4TKH5_SULCO</name>
<evidence type="ECO:0000256" key="4">
    <source>
        <dbReference type="ARBA" id="ARBA00022692"/>
    </source>
</evidence>
<comment type="subcellular location">
    <subcellularLocation>
        <location evidence="1">Cell membrane</location>
        <topology evidence="1">Multi-pass membrane protein</topology>
    </subcellularLocation>
</comment>
<keyword evidence="5 7" id="KW-1133">Transmembrane helix</keyword>
<evidence type="ECO:0000313" key="9">
    <source>
        <dbReference type="EMBL" id="QTD49381.1"/>
    </source>
</evidence>
<dbReference type="RefSeq" id="WP_237379016.1">
    <property type="nucleotide sequence ID" value="NZ_CP071793.1"/>
</dbReference>
<feature type="transmembrane region" description="Helical" evidence="7">
    <location>
        <begin position="6"/>
        <end position="22"/>
    </location>
</feature>
<evidence type="ECO:0000256" key="1">
    <source>
        <dbReference type="ARBA" id="ARBA00004651"/>
    </source>
</evidence>
<evidence type="ECO:0000256" key="5">
    <source>
        <dbReference type="ARBA" id="ARBA00022989"/>
    </source>
</evidence>
<dbReference type="EMBL" id="CP071793">
    <property type="protein sequence ID" value="QTD49381.1"/>
    <property type="molecule type" value="Genomic_DNA"/>
</dbReference>
<dbReference type="InterPro" id="IPR005115">
    <property type="entry name" value="Gly_transporter"/>
</dbReference>
<organism evidence="9 10">
    <name type="scientific">Sulfidibacter corallicola</name>
    <dbReference type="NCBI Taxonomy" id="2818388"/>
    <lineage>
        <taxon>Bacteria</taxon>
        <taxon>Pseudomonadati</taxon>
        <taxon>Acidobacteriota</taxon>
        <taxon>Holophagae</taxon>
        <taxon>Acanthopleuribacterales</taxon>
        <taxon>Acanthopleuribacteraceae</taxon>
        <taxon>Sulfidibacter</taxon>
    </lineage>
</organism>
<proteinExistence type="inferred from homology"/>
<feature type="transmembrane region" description="Helical" evidence="7">
    <location>
        <begin position="55"/>
        <end position="76"/>
    </location>
</feature>
<protein>
    <submittedName>
        <fullName evidence="9">Trimeric intracellular cation channel family protein</fullName>
    </submittedName>
</protein>
<dbReference type="Proteomes" id="UP000663929">
    <property type="component" value="Chromosome"/>
</dbReference>
<dbReference type="GO" id="GO:0005886">
    <property type="term" value="C:plasma membrane"/>
    <property type="evidence" value="ECO:0007669"/>
    <property type="project" value="UniProtKB-SubCell"/>
</dbReference>
<keyword evidence="4 7" id="KW-0812">Transmembrane</keyword>
<comment type="similarity">
    <text evidence="2">Belongs to the UPF0126 family.</text>
</comment>
<evidence type="ECO:0000256" key="7">
    <source>
        <dbReference type="SAM" id="Phobius"/>
    </source>
</evidence>
<feature type="domain" description="Glycine transporter" evidence="8">
    <location>
        <begin position="89"/>
        <end position="162"/>
    </location>
</feature>
<sequence length="201" mass="20858">MLYVFDLVGVAVFAVSGALVAARKGMDLFGGMVLAVVTAIGGGTIRDLLLDAPVFWIGDPTYVIVAGGVALITEIFGPRILPRGKPLLFADACGLALFTVMGAAKANATGTPAITAVVMGVLTGVAGGAIRDVLAGDIPLVLRKEIYATASIFGATVYILMRHLELGAQLAAWTGLFATLLLRLAAIRWHLQLPRFLGGPE</sequence>
<feature type="transmembrane region" description="Helical" evidence="7">
    <location>
        <begin position="113"/>
        <end position="134"/>
    </location>
</feature>
<feature type="transmembrane region" description="Helical" evidence="7">
    <location>
        <begin position="170"/>
        <end position="191"/>
    </location>
</feature>
<feature type="transmembrane region" description="Helical" evidence="7">
    <location>
        <begin position="29"/>
        <end position="49"/>
    </location>
</feature>
<evidence type="ECO:0000313" key="10">
    <source>
        <dbReference type="Proteomes" id="UP000663929"/>
    </source>
</evidence>
<evidence type="ECO:0000256" key="3">
    <source>
        <dbReference type="ARBA" id="ARBA00022475"/>
    </source>
</evidence>
<dbReference type="PANTHER" id="PTHR30506">
    <property type="entry name" value="INNER MEMBRANE PROTEIN"/>
    <property type="match status" value="1"/>
</dbReference>
<keyword evidence="6 7" id="KW-0472">Membrane</keyword>